<evidence type="ECO:0000313" key="2">
    <source>
        <dbReference type="Proteomes" id="UP001348641"/>
    </source>
</evidence>
<protein>
    <submittedName>
        <fullName evidence="1">Uncharacterized protein</fullName>
    </submittedName>
</protein>
<dbReference type="EMBL" id="JAUUCC010000082">
    <property type="protein sequence ID" value="MEE2053792.1"/>
    <property type="molecule type" value="Genomic_DNA"/>
</dbReference>
<sequence length="122" mass="12527">MTNSTQTTGFIAGFAVSSRQQLLTAVLGTAESGHAGVLAGFGEFITTGVGHGAKDHRDGWGTFSSRDLSMVSPVVPTGVGNGSGVPAGPELALDRGKRMTEHAEATRRLYGASGECPRRIPA</sequence>
<dbReference type="Proteomes" id="UP001348641">
    <property type="component" value="Unassembled WGS sequence"/>
</dbReference>
<gene>
    <name evidence="1" type="ORF">Q8A49_25150</name>
</gene>
<accession>A0ABU7KWW2</accession>
<proteinExistence type="predicted"/>
<dbReference type="RefSeq" id="WP_330160713.1">
    <property type="nucleotide sequence ID" value="NZ_BAAAJA010000001.1"/>
</dbReference>
<name>A0ABU7KWW2_9ACTN</name>
<evidence type="ECO:0000313" key="1">
    <source>
        <dbReference type="EMBL" id="MEE2053792.1"/>
    </source>
</evidence>
<reference evidence="1 2" key="1">
    <citation type="submission" date="2023-07" db="EMBL/GenBank/DDBJ databases">
        <authorList>
            <person name="Girao M."/>
            <person name="Carvalho M.F."/>
        </authorList>
    </citation>
    <scope>NUCLEOTIDE SEQUENCE [LARGE SCALE GENOMIC DNA]</scope>
    <source>
        <strain evidence="1 2">66/93</strain>
    </source>
</reference>
<comment type="caution">
    <text evidence="1">The sequence shown here is derived from an EMBL/GenBank/DDBJ whole genome shotgun (WGS) entry which is preliminary data.</text>
</comment>
<organism evidence="1 2">
    <name type="scientific">Nocardiopsis tropica</name>
    <dbReference type="NCBI Taxonomy" id="109330"/>
    <lineage>
        <taxon>Bacteria</taxon>
        <taxon>Bacillati</taxon>
        <taxon>Actinomycetota</taxon>
        <taxon>Actinomycetes</taxon>
        <taxon>Streptosporangiales</taxon>
        <taxon>Nocardiopsidaceae</taxon>
        <taxon>Nocardiopsis</taxon>
    </lineage>
</organism>